<dbReference type="SMART" id="SM01134">
    <property type="entry name" value="DeoRC"/>
    <property type="match status" value="1"/>
</dbReference>
<reference evidence="5 6" key="1">
    <citation type="submission" date="2017-06" db="EMBL/GenBank/DDBJ databases">
        <title>Draft genome sequence of anaerobic fermentative bacterium Anaeromicrobium sediminis DY2726D isolated from West Pacific Ocean sediments.</title>
        <authorList>
            <person name="Zeng X."/>
        </authorList>
    </citation>
    <scope>NUCLEOTIDE SEQUENCE [LARGE SCALE GENOMIC DNA]</scope>
    <source>
        <strain evidence="5 6">DY2726D</strain>
    </source>
</reference>
<dbReference type="GO" id="GO:0003700">
    <property type="term" value="F:DNA-binding transcription factor activity"/>
    <property type="evidence" value="ECO:0007669"/>
    <property type="project" value="InterPro"/>
</dbReference>
<dbReference type="PANTHER" id="PTHR30363:SF44">
    <property type="entry name" value="AGA OPERON TRANSCRIPTIONAL REPRESSOR-RELATED"/>
    <property type="match status" value="1"/>
</dbReference>
<evidence type="ECO:0000259" key="4">
    <source>
        <dbReference type="PROSITE" id="PS51000"/>
    </source>
</evidence>
<dbReference type="InterPro" id="IPR036388">
    <property type="entry name" value="WH-like_DNA-bd_sf"/>
</dbReference>
<dbReference type="Pfam" id="PF00455">
    <property type="entry name" value="DeoRC"/>
    <property type="match status" value="1"/>
</dbReference>
<dbReference type="RefSeq" id="WP_095133660.1">
    <property type="nucleotide sequence ID" value="NZ_NIBG01000008.1"/>
</dbReference>
<dbReference type="PRINTS" id="PR00037">
    <property type="entry name" value="HTHLACR"/>
</dbReference>
<dbReference type="EMBL" id="NIBG01000008">
    <property type="protein sequence ID" value="PAB59280.1"/>
    <property type="molecule type" value="Genomic_DNA"/>
</dbReference>
<dbReference type="GO" id="GO:0003677">
    <property type="term" value="F:DNA binding"/>
    <property type="evidence" value="ECO:0007669"/>
    <property type="project" value="UniProtKB-KW"/>
</dbReference>
<gene>
    <name evidence="5" type="ORF">CCE28_10465</name>
</gene>
<dbReference type="SUPFAM" id="SSF100950">
    <property type="entry name" value="NagB/RpiA/CoA transferase-like"/>
    <property type="match status" value="1"/>
</dbReference>
<dbReference type="InterPro" id="IPR050313">
    <property type="entry name" value="Carb_Metab_HTH_regulators"/>
</dbReference>
<accession>A0A267MKG7</accession>
<dbReference type="Proteomes" id="UP000216024">
    <property type="component" value="Unassembled WGS sequence"/>
</dbReference>
<dbReference type="InterPro" id="IPR018356">
    <property type="entry name" value="Tscrpt_reg_HTH_DeoR_CS"/>
</dbReference>
<keyword evidence="3" id="KW-0804">Transcription</keyword>
<dbReference type="InterPro" id="IPR037171">
    <property type="entry name" value="NagB/RpiA_transferase-like"/>
</dbReference>
<evidence type="ECO:0000313" key="6">
    <source>
        <dbReference type="Proteomes" id="UP000216024"/>
    </source>
</evidence>
<evidence type="ECO:0000256" key="2">
    <source>
        <dbReference type="ARBA" id="ARBA00023125"/>
    </source>
</evidence>
<feature type="domain" description="HTH deoR-type" evidence="4">
    <location>
        <begin position="3"/>
        <end position="58"/>
    </location>
</feature>
<evidence type="ECO:0000256" key="1">
    <source>
        <dbReference type="ARBA" id="ARBA00023015"/>
    </source>
</evidence>
<dbReference type="AlphaFoldDB" id="A0A267MKG7"/>
<comment type="caution">
    <text evidence="5">The sequence shown here is derived from an EMBL/GenBank/DDBJ whole genome shotgun (WGS) entry which is preliminary data.</text>
</comment>
<sequence>MIATQRLEKIKEILLIERTVDIHKLRSILNVSDVTIRKDLAELEKQGFLIKTRGGATLAEVSTQEITHSSSILNYDLKDYIATIAANTIEDGDTIFLGSGATCYLLAQKLKHKDVTIITNNISALYELTPHLKRVFLIGGELLYRENMISSSSEKVDDYFKDIYVNKAFTSISGIDLMAGLTVDHTLSTFVYKQVPNITKCWTLLADHMKFNKIALFQVGTIETPDRIITNQIDDIYKNAFLEKGVEVITE</sequence>
<dbReference type="PROSITE" id="PS51000">
    <property type="entry name" value="HTH_DEOR_2"/>
    <property type="match status" value="1"/>
</dbReference>
<dbReference type="Gene3D" id="1.10.10.10">
    <property type="entry name" value="Winged helix-like DNA-binding domain superfamily/Winged helix DNA-binding domain"/>
    <property type="match status" value="1"/>
</dbReference>
<evidence type="ECO:0000313" key="5">
    <source>
        <dbReference type="EMBL" id="PAB59280.1"/>
    </source>
</evidence>
<dbReference type="PROSITE" id="PS00894">
    <property type="entry name" value="HTH_DEOR_1"/>
    <property type="match status" value="1"/>
</dbReference>
<organism evidence="5 6">
    <name type="scientific">Anaeromicrobium sediminis</name>
    <dbReference type="NCBI Taxonomy" id="1478221"/>
    <lineage>
        <taxon>Bacteria</taxon>
        <taxon>Bacillati</taxon>
        <taxon>Bacillota</taxon>
        <taxon>Clostridia</taxon>
        <taxon>Peptostreptococcales</taxon>
        <taxon>Thermotaleaceae</taxon>
        <taxon>Anaeromicrobium</taxon>
    </lineage>
</organism>
<dbReference type="SUPFAM" id="SSF46785">
    <property type="entry name" value="Winged helix' DNA-binding domain"/>
    <property type="match status" value="1"/>
</dbReference>
<dbReference type="Gene3D" id="3.30.750.70">
    <property type="entry name" value="4-hydroxybutyrate coenzyme like domains"/>
    <property type="match status" value="1"/>
</dbReference>
<keyword evidence="2" id="KW-0238">DNA-binding</keyword>
<proteinExistence type="predicted"/>
<dbReference type="OrthoDB" id="9797223at2"/>
<dbReference type="InterPro" id="IPR036390">
    <property type="entry name" value="WH_DNA-bd_sf"/>
</dbReference>
<keyword evidence="1" id="KW-0805">Transcription regulation</keyword>
<dbReference type="SMART" id="SM00420">
    <property type="entry name" value="HTH_DEOR"/>
    <property type="match status" value="1"/>
</dbReference>
<name>A0A267MKG7_9FIRM</name>
<protein>
    <recommendedName>
        <fullName evidence="4">HTH deoR-type domain-containing protein</fullName>
    </recommendedName>
</protein>
<dbReference type="InterPro" id="IPR001034">
    <property type="entry name" value="DeoR_HTH"/>
</dbReference>
<dbReference type="InterPro" id="IPR014036">
    <property type="entry name" value="DeoR-like_C"/>
</dbReference>
<evidence type="ECO:0000256" key="3">
    <source>
        <dbReference type="ARBA" id="ARBA00023163"/>
    </source>
</evidence>
<dbReference type="Pfam" id="PF08220">
    <property type="entry name" value="HTH_DeoR"/>
    <property type="match status" value="1"/>
</dbReference>
<dbReference type="PANTHER" id="PTHR30363">
    <property type="entry name" value="HTH-TYPE TRANSCRIPTIONAL REGULATOR SRLR-RELATED"/>
    <property type="match status" value="1"/>
</dbReference>
<keyword evidence="6" id="KW-1185">Reference proteome</keyword>